<evidence type="ECO:0000256" key="2">
    <source>
        <dbReference type="ARBA" id="ARBA00023125"/>
    </source>
</evidence>
<sequence>MTTEPVRRMSKEDRREQILDAAGRVVAQVGLAGASTDVIAREAGVSQPYVVRTFGGKQPLLDALFARVADRIVEAFENAPADGPAEACLGQAYMRLVEDRDVLLVLLHGFTASAEPGIGEATRRCMDAVYRITRERLGDDVVATRFIAHGMLLNVLLAMDSWNHPELDALTTLANTTITAAELQAKLA</sequence>
<dbReference type="GO" id="GO:0000976">
    <property type="term" value="F:transcription cis-regulatory region binding"/>
    <property type="evidence" value="ECO:0007669"/>
    <property type="project" value="TreeGrafter"/>
</dbReference>
<dbReference type="EMBL" id="PVZF01000001">
    <property type="protein sequence ID" value="PRY18543.1"/>
    <property type="molecule type" value="Genomic_DNA"/>
</dbReference>
<protein>
    <submittedName>
        <fullName evidence="6">TetR family transcriptional regulator</fullName>
    </submittedName>
</protein>
<keyword evidence="7" id="KW-1185">Reference proteome</keyword>
<feature type="domain" description="HTH tetR-type" evidence="5">
    <location>
        <begin position="12"/>
        <end position="72"/>
    </location>
</feature>
<comment type="caution">
    <text evidence="6">The sequence shown here is derived from an EMBL/GenBank/DDBJ whole genome shotgun (WGS) entry which is preliminary data.</text>
</comment>
<dbReference type="PANTHER" id="PTHR30055:SF234">
    <property type="entry name" value="HTH-TYPE TRANSCRIPTIONAL REGULATOR BETI"/>
    <property type="match status" value="1"/>
</dbReference>
<evidence type="ECO:0000313" key="6">
    <source>
        <dbReference type="EMBL" id="PRY18543.1"/>
    </source>
</evidence>
<dbReference type="GO" id="GO:0003700">
    <property type="term" value="F:DNA-binding transcription factor activity"/>
    <property type="evidence" value="ECO:0007669"/>
    <property type="project" value="TreeGrafter"/>
</dbReference>
<dbReference type="PANTHER" id="PTHR30055">
    <property type="entry name" value="HTH-TYPE TRANSCRIPTIONAL REGULATOR RUTR"/>
    <property type="match status" value="1"/>
</dbReference>
<dbReference type="InterPro" id="IPR001647">
    <property type="entry name" value="HTH_TetR"/>
</dbReference>
<feature type="DNA-binding region" description="H-T-H motif" evidence="4">
    <location>
        <begin position="35"/>
        <end position="54"/>
    </location>
</feature>
<evidence type="ECO:0000256" key="3">
    <source>
        <dbReference type="ARBA" id="ARBA00023163"/>
    </source>
</evidence>
<dbReference type="Gene3D" id="1.10.357.10">
    <property type="entry name" value="Tetracycline Repressor, domain 2"/>
    <property type="match status" value="1"/>
</dbReference>
<organism evidence="6 7">
    <name type="scientific">Kineococcus rhizosphaerae</name>
    <dbReference type="NCBI Taxonomy" id="559628"/>
    <lineage>
        <taxon>Bacteria</taxon>
        <taxon>Bacillati</taxon>
        <taxon>Actinomycetota</taxon>
        <taxon>Actinomycetes</taxon>
        <taxon>Kineosporiales</taxon>
        <taxon>Kineosporiaceae</taxon>
        <taxon>Kineococcus</taxon>
    </lineage>
</organism>
<dbReference type="AlphaFoldDB" id="A0A2T0RBL0"/>
<evidence type="ECO:0000259" key="5">
    <source>
        <dbReference type="PROSITE" id="PS50977"/>
    </source>
</evidence>
<proteinExistence type="predicted"/>
<dbReference type="OrthoDB" id="3691941at2"/>
<gene>
    <name evidence="6" type="ORF">CLV37_101789</name>
</gene>
<accession>A0A2T0RBL0</accession>
<reference evidence="6 7" key="1">
    <citation type="submission" date="2018-03" db="EMBL/GenBank/DDBJ databases">
        <title>Genomic Encyclopedia of Archaeal and Bacterial Type Strains, Phase II (KMG-II): from individual species to whole genera.</title>
        <authorList>
            <person name="Goeker M."/>
        </authorList>
    </citation>
    <scope>NUCLEOTIDE SEQUENCE [LARGE SCALE GENOMIC DNA]</scope>
    <source>
        <strain evidence="6 7">DSM 19711</strain>
    </source>
</reference>
<dbReference type="Proteomes" id="UP000238083">
    <property type="component" value="Unassembled WGS sequence"/>
</dbReference>
<keyword evidence="2 4" id="KW-0238">DNA-binding</keyword>
<dbReference type="RefSeq" id="WP_106207069.1">
    <property type="nucleotide sequence ID" value="NZ_PVZF01000001.1"/>
</dbReference>
<dbReference type="PROSITE" id="PS50977">
    <property type="entry name" value="HTH_TETR_2"/>
    <property type="match status" value="1"/>
</dbReference>
<dbReference type="SUPFAM" id="SSF46689">
    <property type="entry name" value="Homeodomain-like"/>
    <property type="match status" value="1"/>
</dbReference>
<evidence type="ECO:0000313" key="7">
    <source>
        <dbReference type="Proteomes" id="UP000238083"/>
    </source>
</evidence>
<keyword evidence="3" id="KW-0804">Transcription</keyword>
<evidence type="ECO:0000256" key="1">
    <source>
        <dbReference type="ARBA" id="ARBA00023015"/>
    </source>
</evidence>
<name>A0A2T0RBL0_9ACTN</name>
<dbReference type="InterPro" id="IPR009057">
    <property type="entry name" value="Homeodomain-like_sf"/>
</dbReference>
<keyword evidence="1" id="KW-0805">Transcription regulation</keyword>
<dbReference type="InterPro" id="IPR050109">
    <property type="entry name" value="HTH-type_TetR-like_transc_reg"/>
</dbReference>
<evidence type="ECO:0000256" key="4">
    <source>
        <dbReference type="PROSITE-ProRule" id="PRU00335"/>
    </source>
</evidence>
<dbReference type="Pfam" id="PF00440">
    <property type="entry name" value="TetR_N"/>
    <property type="match status" value="1"/>
</dbReference>